<dbReference type="Proteomes" id="UP000316747">
    <property type="component" value="Unassembled WGS sequence"/>
</dbReference>
<dbReference type="Gene3D" id="3.40.50.300">
    <property type="entry name" value="P-loop containing nucleotide triphosphate hydrolases"/>
    <property type="match status" value="1"/>
</dbReference>
<evidence type="ECO:0000259" key="7">
    <source>
        <dbReference type="PROSITE" id="PS50893"/>
    </source>
</evidence>
<organism evidence="8 9">
    <name type="scientific">Humibacillus xanthopallidus</name>
    <dbReference type="NCBI Taxonomy" id="412689"/>
    <lineage>
        <taxon>Bacteria</taxon>
        <taxon>Bacillati</taxon>
        <taxon>Actinomycetota</taxon>
        <taxon>Actinomycetes</taxon>
        <taxon>Micrococcales</taxon>
        <taxon>Intrasporangiaceae</taxon>
        <taxon>Humibacillus</taxon>
    </lineage>
</organism>
<comment type="similarity">
    <text evidence="2">Belongs to the ABC transporter superfamily.</text>
</comment>
<dbReference type="InterPro" id="IPR003593">
    <property type="entry name" value="AAA+_ATPase"/>
</dbReference>
<keyword evidence="5 8" id="KW-0067">ATP-binding</keyword>
<dbReference type="OrthoDB" id="9804819at2"/>
<dbReference type="InterPro" id="IPR003439">
    <property type="entry name" value="ABC_transporter-like_ATP-bd"/>
</dbReference>
<protein>
    <submittedName>
        <fullName evidence="8">ABC-2 type transport system ATP-binding protein</fullName>
    </submittedName>
</protein>
<accession>A0A543HZA0</accession>
<evidence type="ECO:0000256" key="5">
    <source>
        <dbReference type="ARBA" id="ARBA00022840"/>
    </source>
</evidence>
<feature type="domain" description="ABC transporter" evidence="7">
    <location>
        <begin position="6"/>
        <end position="230"/>
    </location>
</feature>
<dbReference type="InterPro" id="IPR017871">
    <property type="entry name" value="ABC_transporter-like_CS"/>
</dbReference>
<dbReference type="CDD" id="cd03230">
    <property type="entry name" value="ABC_DR_subfamily_A"/>
    <property type="match status" value="1"/>
</dbReference>
<dbReference type="InterPro" id="IPR027417">
    <property type="entry name" value="P-loop_NTPase"/>
</dbReference>
<evidence type="ECO:0000313" key="9">
    <source>
        <dbReference type="Proteomes" id="UP000316747"/>
    </source>
</evidence>
<evidence type="ECO:0000256" key="2">
    <source>
        <dbReference type="ARBA" id="ARBA00005417"/>
    </source>
</evidence>
<dbReference type="SMART" id="SM00382">
    <property type="entry name" value="AAA"/>
    <property type="match status" value="1"/>
</dbReference>
<dbReference type="GO" id="GO:0046677">
    <property type="term" value="P:response to antibiotic"/>
    <property type="evidence" value="ECO:0007669"/>
    <property type="project" value="UniProtKB-KW"/>
</dbReference>
<dbReference type="GO" id="GO:0005524">
    <property type="term" value="F:ATP binding"/>
    <property type="evidence" value="ECO:0007669"/>
    <property type="project" value="UniProtKB-KW"/>
</dbReference>
<gene>
    <name evidence="8" type="ORF">FBY41_0025</name>
</gene>
<dbReference type="PROSITE" id="PS50893">
    <property type="entry name" value="ABC_TRANSPORTER_2"/>
    <property type="match status" value="1"/>
</dbReference>
<evidence type="ECO:0000256" key="6">
    <source>
        <dbReference type="ARBA" id="ARBA00023251"/>
    </source>
</evidence>
<evidence type="ECO:0000256" key="3">
    <source>
        <dbReference type="ARBA" id="ARBA00022448"/>
    </source>
</evidence>
<evidence type="ECO:0000313" key="8">
    <source>
        <dbReference type="EMBL" id="TQM63682.1"/>
    </source>
</evidence>
<keyword evidence="4" id="KW-0547">Nucleotide-binding</keyword>
<comment type="subcellular location">
    <subcellularLocation>
        <location evidence="1">Cell membrane</location>
        <topology evidence="1">Peripheral membrane protein</topology>
    </subcellularLocation>
</comment>
<dbReference type="GO" id="GO:0005886">
    <property type="term" value="C:plasma membrane"/>
    <property type="evidence" value="ECO:0007669"/>
    <property type="project" value="UniProtKB-SubCell"/>
</dbReference>
<dbReference type="GO" id="GO:0016887">
    <property type="term" value="F:ATP hydrolysis activity"/>
    <property type="evidence" value="ECO:0007669"/>
    <property type="project" value="InterPro"/>
</dbReference>
<dbReference type="PROSITE" id="PS00211">
    <property type="entry name" value="ABC_TRANSPORTER_1"/>
    <property type="match status" value="1"/>
</dbReference>
<proteinExistence type="inferred from homology"/>
<dbReference type="InterPro" id="IPR025302">
    <property type="entry name" value="DrrA1/2-like_C"/>
</dbReference>
<keyword evidence="6" id="KW-0046">Antibiotic resistance</keyword>
<dbReference type="Pfam" id="PF13732">
    <property type="entry name" value="DrrA1-3_C"/>
    <property type="match status" value="1"/>
</dbReference>
<dbReference type="RefSeq" id="WP_141841421.1">
    <property type="nucleotide sequence ID" value="NZ_VFPM01000001.1"/>
</dbReference>
<dbReference type="SUPFAM" id="SSF52540">
    <property type="entry name" value="P-loop containing nucleoside triphosphate hydrolases"/>
    <property type="match status" value="1"/>
</dbReference>
<keyword evidence="9" id="KW-1185">Reference proteome</keyword>
<dbReference type="PANTHER" id="PTHR42711:SF5">
    <property type="entry name" value="ABC TRANSPORTER ATP-BINDING PROTEIN NATA"/>
    <property type="match status" value="1"/>
</dbReference>
<name>A0A543HZA0_9MICO</name>
<dbReference type="EMBL" id="VFPM01000001">
    <property type="protein sequence ID" value="TQM63682.1"/>
    <property type="molecule type" value="Genomic_DNA"/>
</dbReference>
<sequence length="320" mass="34260">MASAAIRTVDLTKHFGSTVALEALTLEVAAGEIFGFLGPNGAGKSTTIRLLLGLIRPTRGGAWLAGIPVSDVERAHQSVGYVPGDVSLWPQLTGRETLELLGDMAGGADSAYRDELLERFDLDPTRRVRAYSKGNRQKVALVAALMTRPSVLLLDEPTSGLDPLMEAEFQAVTRECAAEGATVFLSSHLLDEVEDVCERVAILRDGHLVEVATLSELRQLSTTIFEVELARPAPSFADLPEVLAVEPMDGGVRLTVVGEPAEVVARLSGAGIRRLHSRAPSLEQIFLTYYDTRASQREAVAAAHGRLQGQPATGSGGERR</sequence>
<keyword evidence="3" id="KW-0813">Transport</keyword>
<reference evidence="8 9" key="1">
    <citation type="submission" date="2019-06" db="EMBL/GenBank/DDBJ databases">
        <title>Genome sequencing of plant associated microbes to promote plant fitness in Sorghum bicolor and Oryza sativa.</title>
        <authorList>
            <person name="Coleman-Derr D."/>
        </authorList>
    </citation>
    <scope>NUCLEOTIDE SEQUENCE [LARGE SCALE GENOMIC DNA]</scope>
    <source>
        <strain evidence="8 9">KV-663</strain>
    </source>
</reference>
<dbReference type="InterPro" id="IPR050763">
    <property type="entry name" value="ABC_transporter_ATP-binding"/>
</dbReference>
<comment type="caution">
    <text evidence="8">The sequence shown here is derived from an EMBL/GenBank/DDBJ whole genome shotgun (WGS) entry which is preliminary data.</text>
</comment>
<dbReference type="AlphaFoldDB" id="A0A543HZA0"/>
<evidence type="ECO:0000256" key="4">
    <source>
        <dbReference type="ARBA" id="ARBA00022741"/>
    </source>
</evidence>
<evidence type="ECO:0000256" key="1">
    <source>
        <dbReference type="ARBA" id="ARBA00004202"/>
    </source>
</evidence>
<dbReference type="Pfam" id="PF00005">
    <property type="entry name" value="ABC_tran"/>
    <property type="match status" value="1"/>
</dbReference>
<dbReference type="PANTHER" id="PTHR42711">
    <property type="entry name" value="ABC TRANSPORTER ATP-BINDING PROTEIN"/>
    <property type="match status" value="1"/>
</dbReference>